<accession>A0AAE0NXX0</accession>
<name>A0AAE0NXX0_9PEZI</name>
<reference evidence="3" key="2">
    <citation type="submission" date="2023-06" db="EMBL/GenBank/DDBJ databases">
        <authorList>
            <consortium name="Lawrence Berkeley National Laboratory"/>
            <person name="Haridas S."/>
            <person name="Hensen N."/>
            <person name="Bonometti L."/>
            <person name="Westerberg I."/>
            <person name="Brannstrom I.O."/>
            <person name="Guillou S."/>
            <person name="Cros-Aarteil S."/>
            <person name="Calhoun S."/>
            <person name="Kuo A."/>
            <person name="Mondo S."/>
            <person name="Pangilinan J."/>
            <person name="Riley R."/>
            <person name="LaButti K."/>
            <person name="Andreopoulos B."/>
            <person name="Lipzen A."/>
            <person name="Chen C."/>
            <person name="Yanf M."/>
            <person name="Daum C."/>
            <person name="Ng V."/>
            <person name="Clum A."/>
            <person name="Steindorff A."/>
            <person name="Ohm R."/>
            <person name="Martin F."/>
            <person name="Silar P."/>
            <person name="Natvig D."/>
            <person name="Lalanne C."/>
            <person name="Gautier V."/>
            <person name="Ament-velasquez S.L."/>
            <person name="Kruys A."/>
            <person name="Hutchinson M.I."/>
            <person name="Powell A.J."/>
            <person name="Barry K."/>
            <person name="Miller A.N."/>
            <person name="Grigoriev I.V."/>
            <person name="Debuchy R."/>
            <person name="Gladieux P."/>
            <person name="Thoren M.H."/>
            <person name="Johannesson H."/>
        </authorList>
    </citation>
    <scope>NUCLEOTIDE SEQUENCE</scope>
    <source>
        <strain evidence="3">CBS 232.78</strain>
    </source>
</reference>
<proteinExistence type="predicted"/>
<dbReference type="EMBL" id="JAULSW010000002">
    <property type="protein sequence ID" value="KAK3389758.1"/>
    <property type="molecule type" value="Genomic_DNA"/>
</dbReference>
<evidence type="ECO:0000256" key="2">
    <source>
        <dbReference type="SAM" id="Phobius"/>
    </source>
</evidence>
<organism evidence="3 4">
    <name type="scientific">Podospora didyma</name>
    <dbReference type="NCBI Taxonomy" id="330526"/>
    <lineage>
        <taxon>Eukaryota</taxon>
        <taxon>Fungi</taxon>
        <taxon>Dikarya</taxon>
        <taxon>Ascomycota</taxon>
        <taxon>Pezizomycotina</taxon>
        <taxon>Sordariomycetes</taxon>
        <taxon>Sordariomycetidae</taxon>
        <taxon>Sordariales</taxon>
        <taxon>Podosporaceae</taxon>
        <taxon>Podospora</taxon>
    </lineage>
</organism>
<gene>
    <name evidence="3" type="ORF">B0H63DRAFT_103669</name>
</gene>
<keyword evidence="2" id="KW-0472">Membrane</keyword>
<evidence type="ECO:0000313" key="4">
    <source>
        <dbReference type="Proteomes" id="UP001285441"/>
    </source>
</evidence>
<sequence>MVRILNWRVDLAKHQESTTSVVYSLLFLLSLYMAVFGLESRAADRRRAHKASASQYAAVGSSPLDLAKRAGRICDTAPDVSGGERKWTAEWLGAQKYLELLPQGGGSGCTHQRAVPTWRDSRFRSSPGPVACERGCARFGGLGGQGEWPCNTKNRDLSQTVSTGSHHPKTRSPRQSILARRGPGVSQCSDACGFMTGTCRIWMRRVCTAVDRGDDSDEARDSGGLSPARW</sequence>
<dbReference type="AlphaFoldDB" id="A0AAE0NXX0"/>
<protein>
    <submittedName>
        <fullName evidence="3">Uncharacterized protein</fullName>
    </submittedName>
</protein>
<keyword evidence="4" id="KW-1185">Reference proteome</keyword>
<reference evidence="3" key="1">
    <citation type="journal article" date="2023" name="Mol. Phylogenet. Evol.">
        <title>Genome-scale phylogeny and comparative genomics of the fungal order Sordariales.</title>
        <authorList>
            <person name="Hensen N."/>
            <person name="Bonometti L."/>
            <person name="Westerberg I."/>
            <person name="Brannstrom I.O."/>
            <person name="Guillou S."/>
            <person name="Cros-Aarteil S."/>
            <person name="Calhoun S."/>
            <person name="Haridas S."/>
            <person name="Kuo A."/>
            <person name="Mondo S."/>
            <person name="Pangilinan J."/>
            <person name="Riley R."/>
            <person name="LaButti K."/>
            <person name="Andreopoulos B."/>
            <person name="Lipzen A."/>
            <person name="Chen C."/>
            <person name="Yan M."/>
            <person name="Daum C."/>
            <person name="Ng V."/>
            <person name="Clum A."/>
            <person name="Steindorff A."/>
            <person name="Ohm R.A."/>
            <person name="Martin F."/>
            <person name="Silar P."/>
            <person name="Natvig D.O."/>
            <person name="Lalanne C."/>
            <person name="Gautier V."/>
            <person name="Ament-Velasquez S.L."/>
            <person name="Kruys A."/>
            <person name="Hutchinson M.I."/>
            <person name="Powell A.J."/>
            <person name="Barry K."/>
            <person name="Miller A.N."/>
            <person name="Grigoriev I.V."/>
            <person name="Debuchy R."/>
            <person name="Gladieux P."/>
            <person name="Hiltunen Thoren M."/>
            <person name="Johannesson H."/>
        </authorList>
    </citation>
    <scope>NUCLEOTIDE SEQUENCE</scope>
    <source>
        <strain evidence="3">CBS 232.78</strain>
    </source>
</reference>
<evidence type="ECO:0000313" key="3">
    <source>
        <dbReference type="EMBL" id="KAK3389758.1"/>
    </source>
</evidence>
<keyword evidence="2" id="KW-0812">Transmembrane</keyword>
<keyword evidence="2" id="KW-1133">Transmembrane helix</keyword>
<evidence type="ECO:0000256" key="1">
    <source>
        <dbReference type="SAM" id="MobiDB-lite"/>
    </source>
</evidence>
<feature type="transmembrane region" description="Helical" evidence="2">
    <location>
        <begin position="20"/>
        <end position="38"/>
    </location>
</feature>
<feature type="region of interest" description="Disordered" evidence="1">
    <location>
        <begin position="150"/>
        <end position="183"/>
    </location>
</feature>
<dbReference type="Proteomes" id="UP001285441">
    <property type="component" value="Unassembled WGS sequence"/>
</dbReference>
<comment type="caution">
    <text evidence="3">The sequence shown here is derived from an EMBL/GenBank/DDBJ whole genome shotgun (WGS) entry which is preliminary data.</text>
</comment>